<evidence type="ECO:0000313" key="3">
    <source>
        <dbReference type="Proteomes" id="UP001346149"/>
    </source>
</evidence>
<dbReference type="PANTHER" id="PTHR34117:SF1">
    <property type="entry name" value="STYLE CELL-CYCLE INHIBITOR 1"/>
    <property type="match status" value="1"/>
</dbReference>
<protein>
    <submittedName>
        <fullName evidence="2">Uncharacterized protein</fullName>
    </submittedName>
</protein>
<proteinExistence type="predicted"/>
<dbReference type="PANTHER" id="PTHR34117">
    <property type="entry name" value="STYLE CELL-CYCLE INHIBITOR 1"/>
    <property type="match status" value="1"/>
</dbReference>
<feature type="compositionally biased region" description="Basic and acidic residues" evidence="1">
    <location>
        <begin position="1"/>
        <end position="16"/>
    </location>
</feature>
<dbReference type="AlphaFoldDB" id="A0AAN7M6E7"/>
<dbReference type="EMBL" id="JAXQNO010000001">
    <property type="protein sequence ID" value="KAK4803773.1"/>
    <property type="molecule type" value="Genomic_DNA"/>
</dbReference>
<reference evidence="2 3" key="1">
    <citation type="journal article" date="2023" name="Hortic Res">
        <title>Pangenome of water caltrop reveals structural variations and asymmetric subgenome divergence after allopolyploidization.</title>
        <authorList>
            <person name="Zhang X."/>
            <person name="Chen Y."/>
            <person name="Wang L."/>
            <person name="Yuan Y."/>
            <person name="Fang M."/>
            <person name="Shi L."/>
            <person name="Lu R."/>
            <person name="Comes H.P."/>
            <person name="Ma Y."/>
            <person name="Chen Y."/>
            <person name="Huang G."/>
            <person name="Zhou Y."/>
            <person name="Zheng Z."/>
            <person name="Qiu Y."/>
        </authorList>
    </citation>
    <scope>NUCLEOTIDE SEQUENCE [LARGE SCALE GENOMIC DNA]</scope>
    <source>
        <strain evidence="2">F231</strain>
    </source>
</reference>
<sequence>MGSERNEKKKSKDERSKKRHRTDEDEEGKSRRSHKTEKRHKHSSDKEKKKKKEDHKRDSHKGDRGLKTDFQELSSEDYFLKNNEFATWLKEEKDVFFSDLSSESSRALFKNFVKAWNSGNLEPRYYEGITSGPRSAHNWKLKK</sequence>
<keyword evidence="3" id="KW-1185">Reference proteome</keyword>
<feature type="compositionally biased region" description="Basic and acidic residues" evidence="1">
    <location>
        <begin position="55"/>
        <end position="68"/>
    </location>
</feature>
<accession>A0AAN7M6E7</accession>
<comment type="caution">
    <text evidence="2">The sequence shown here is derived from an EMBL/GenBank/DDBJ whole genome shotgun (WGS) entry which is preliminary data.</text>
</comment>
<evidence type="ECO:0000313" key="2">
    <source>
        <dbReference type="EMBL" id="KAK4803773.1"/>
    </source>
</evidence>
<gene>
    <name evidence="2" type="ORF">SAY86_003590</name>
</gene>
<evidence type="ECO:0000256" key="1">
    <source>
        <dbReference type="SAM" id="MobiDB-lite"/>
    </source>
</evidence>
<name>A0AAN7M6E7_TRANT</name>
<feature type="compositionally biased region" description="Basic residues" evidence="1">
    <location>
        <begin position="31"/>
        <end position="54"/>
    </location>
</feature>
<organism evidence="2 3">
    <name type="scientific">Trapa natans</name>
    <name type="common">Water chestnut</name>
    <dbReference type="NCBI Taxonomy" id="22666"/>
    <lineage>
        <taxon>Eukaryota</taxon>
        <taxon>Viridiplantae</taxon>
        <taxon>Streptophyta</taxon>
        <taxon>Embryophyta</taxon>
        <taxon>Tracheophyta</taxon>
        <taxon>Spermatophyta</taxon>
        <taxon>Magnoliopsida</taxon>
        <taxon>eudicotyledons</taxon>
        <taxon>Gunneridae</taxon>
        <taxon>Pentapetalae</taxon>
        <taxon>rosids</taxon>
        <taxon>malvids</taxon>
        <taxon>Myrtales</taxon>
        <taxon>Lythraceae</taxon>
        <taxon>Trapa</taxon>
    </lineage>
</organism>
<dbReference type="Proteomes" id="UP001346149">
    <property type="component" value="Unassembled WGS sequence"/>
</dbReference>
<dbReference type="InterPro" id="IPR044688">
    <property type="entry name" value="SCI-1-like"/>
</dbReference>
<feature type="region of interest" description="Disordered" evidence="1">
    <location>
        <begin position="1"/>
        <end position="68"/>
    </location>
</feature>